<dbReference type="RefSeq" id="WP_023393179.1">
    <property type="nucleotide sequence ID" value="NZ_ASGZ01000007.1"/>
</dbReference>
<reference evidence="2 3" key="1">
    <citation type="journal article" date="2013" name="Genome Announc.">
        <title>Draft Genome Sequence of 'Candidatus Halobonum tyrrellensis' Strain G22, Isolated from the Hypersaline Waters of Lake Tyrrell, Australia.</title>
        <authorList>
            <person name="Ugalde J.A."/>
            <person name="Narasingarao P."/>
            <person name="Kuo S."/>
            <person name="Podell S."/>
            <person name="Allen E.E."/>
        </authorList>
    </citation>
    <scope>NUCLEOTIDE SEQUENCE [LARGE SCALE GENOMIC DNA]</scope>
    <source>
        <strain evidence="2 3">G22</strain>
    </source>
</reference>
<dbReference type="Pfam" id="PF14520">
    <property type="entry name" value="HHH_5"/>
    <property type="match status" value="1"/>
</dbReference>
<dbReference type="STRING" id="1324957.K933_02936"/>
<dbReference type="GO" id="GO:0000166">
    <property type="term" value="F:nucleotide binding"/>
    <property type="evidence" value="ECO:0007669"/>
    <property type="project" value="InterPro"/>
</dbReference>
<evidence type="ECO:0008006" key="4">
    <source>
        <dbReference type="Google" id="ProtNLM"/>
    </source>
</evidence>
<evidence type="ECO:0000313" key="2">
    <source>
        <dbReference type="EMBL" id="ESP89638.1"/>
    </source>
</evidence>
<feature type="region of interest" description="Disordered" evidence="1">
    <location>
        <begin position="48"/>
        <end position="83"/>
    </location>
</feature>
<dbReference type="Gene3D" id="1.10.150.20">
    <property type="entry name" value="5' to 3' exonuclease, C-terminal subdomain"/>
    <property type="match status" value="1"/>
</dbReference>
<dbReference type="Proteomes" id="UP000017840">
    <property type="component" value="Unassembled WGS sequence"/>
</dbReference>
<dbReference type="SUPFAM" id="SSF47794">
    <property type="entry name" value="Rad51 N-terminal domain-like"/>
    <property type="match status" value="1"/>
</dbReference>
<protein>
    <recommendedName>
        <fullName evidence="4">Helix-hairpin-helix domain-containing protein</fullName>
    </recommendedName>
</protein>
<dbReference type="InterPro" id="IPR010995">
    <property type="entry name" value="DNA_repair_Rad51/TF_NusA_a-hlx"/>
</dbReference>
<gene>
    <name evidence="2" type="ORF">K933_02936</name>
</gene>
<dbReference type="OrthoDB" id="202878at2157"/>
<accession>V4HIM4</accession>
<comment type="caution">
    <text evidence="2">The sequence shown here is derived from an EMBL/GenBank/DDBJ whole genome shotgun (WGS) entry which is preliminary data.</text>
</comment>
<feature type="region of interest" description="Disordered" evidence="1">
    <location>
        <begin position="1"/>
        <end position="24"/>
    </location>
</feature>
<evidence type="ECO:0000256" key="1">
    <source>
        <dbReference type="SAM" id="MobiDB-lite"/>
    </source>
</evidence>
<feature type="compositionally biased region" description="Basic and acidic residues" evidence="1">
    <location>
        <begin position="68"/>
        <end position="83"/>
    </location>
</feature>
<evidence type="ECO:0000313" key="3">
    <source>
        <dbReference type="Proteomes" id="UP000017840"/>
    </source>
</evidence>
<name>V4HIM4_9EURY</name>
<keyword evidence="3" id="KW-1185">Reference proteome</keyword>
<dbReference type="AlphaFoldDB" id="V4HIM4"/>
<organism evidence="2 3">
    <name type="scientific">Candidatus Halobonum tyrrellensis G22</name>
    <dbReference type="NCBI Taxonomy" id="1324957"/>
    <lineage>
        <taxon>Archaea</taxon>
        <taxon>Methanobacteriati</taxon>
        <taxon>Methanobacteriota</taxon>
        <taxon>Stenosarchaea group</taxon>
        <taxon>Halobacteria</taxon>
        <taxon>Halobacteriales</taxon>
        <taxon>Haloferacaceae</taxon>
        <taxon>Candidatus Halobonum</taxon>
    </lineage>
</organism>
<proteinExistence type="predicted"/>
<dbReference type="EMBL" id="ASGZ01000007">
    <property type="protein sequence ID" value="ESP89638.1"/>
    <property type="molecule type" value="Genomic_DNA"/>
</dbReference>
<sequence>MSGDGGVAARRSRDAADADGFEDPLMELPGVGSTYAKRLRSAGYDSVDELAGTDPATLADETGATETRTAEWVDHATDERDGA</sequence>